<comment type="caution">
    <text evidence="2">The sequence shown here is derived from an EMBL/GenBank/DDBJ whole genome shotgun (WGS) entry which is preliminary data.</text>
</comment>
<evidence type="ECO:0000313" key="2">
    <source>
        <dbReference type="EMBL" id="KAK2718096.1"/>
    </source>
</evidence>
<proteinExistence type="predicted"/>
<reference evidence="2" key="1">
    <citation type="submission" date="2023-07" db="EMBL/GenBank/DDBJ databases">
        <title>Chromosome-level genome assembly of Artemia franciscana.</title>
        <authorList>
            <person name="Jo E."/>
        </authorList>
    </citation>
    <scope>NUCLEOTIDE SEQUENCE</scope>
    <source>
        <tissue evidence="2">Whole body</tissue>
    </source>
</reference>
<dbReference type="PROSITE" id="PS50878">
    <property type="entry name" value="RT_POL"/>
    <property type="match status" value="1"/>
</dbReference>
<dbReference type="Proteomes" id="UP001187531">
    <property type="component" value="Unassembled WGS sequence"/>
</dbReference>
<dbReference type="PANTHER" id="PTHR47027:SF20">
    <property type="entry name" value="REVERSE TRANSCRIPTASE-LIKE PROTEIN WITH RNA-DIRECTED DNA POLYMERASE DOMAIN"/>
    <property type="match status" value="1"/>
</dbReference>
<evidence type="ECO:0000259" key="1">
    <source>
        <dbReference type="PROSITE" id="PS50878"/>
    </source>
</evidence>
<dbReference type="EMBL" id="JAVRJZ010000010">
    <property type="protein sequence ID" value="KAK2718096.1"/>
    <property type="molecule type" value="Genomic_DNA"/>
</dbReference>
<sequence>MKTFENELKEPHNRLGMLKAFYEGSASQVPVYIGETKKFLVELGVKQGCILSPTRFNYCVDWVLENALSSHKGFQIGQNLSLEDIDQADDVGILSDPETAQTILGDLMTWADHIGLKVNNAKTKFKRISHADPLSLTLNQVQLDQIDRFTYLGSQICTMTLQTLIFSSDFRKHR</sequence>
<dbReference type="AlphaFoldDB" id="A0AA88I4J4"/>
<keyword evidence="3" id="KW-1185">Reference proteome</keyword>
<accession>A0AA88I4J4</accession>
<feature type="domain" description="Reverse transcriptase" evidence="1">
    <location>
        <begin position="1"/>
        <end position="156"/>
    </location>
</feature>
<dbReference type="PANTHER" id="PTHR47027">
    <property type="entry name" value="REVERSE TRANSCRIPTASE DOMAIN-CONTAINING PROTEIN"/>
    <property type="match status" value="1"/>
</dbReference>
<name>A0AA88I4J4_ARTSF</name>
<protein>
    <recommendedName>
        <fullName evidence="1">Reverse transcriptase domain-containing protein</fullName>
    </recommendedName>
</protein>
<organism evidence="2 3">
    <name type="scientific">Artemia franciscana</name>
    <name type="common">Brine shrimp</name>
    <name type="synonym">Artemia sanfranciscana</name>
    <dbReference type="NCBI Taxonomy" id="6661"/>
    <lineage>
        <taxon>Eukaryota</taxon>
        <taxon>Metazoa</taxon>
        <taxon>Ecdysozoa</taxon>
        <taxon>Arthropoda</taxon>
        <taxon>Crustacea</taxon>
        <taxon>Branchiopoda</taxon>
        <taxon>Anostraca</taxon>
        <taxon>Artemiidae</taxon>
        <taxon>Artemia</taxon>
    </lineage>
</organism>
<dbReference type="Pfam" id="PF00078">
    <property type="entry name" value="RVT_1"/>
    <property type="match status" value="1"/>
</dbReference>
<evidence type="ECO:0000313" key="3">
    <source>
        <dbReference type="Proteomes" id="UP001187531"/>
    </source>
</evidence>
<gene>
    <name evidence="2" type="ORF">QYM36_006774</name>
</gene>
<dbReference type="InterPro" id="IPR000477">
    <property type="entry name" value="RT_dom"/>
</dbReference>